<evidence type="ECO:0000256" key="1">
    <source>
        <dbReference type="SAM" id="Phobius"/>
    </source>
</evidence>
<dbReference type="PROSITE" id="PS00409">
    <property type="entry name" value="PROKAR_NTER_METHYL"/>
    <property type="match status" value="1"/>
</dbReference>
<protein>
    <submittedName>
        <fullName evidence="2">Type IV pilus modification protein PilV</fullName>
    </submittedName>
</protein>
<organism evidence="2 3">
    <name type="scientific">Arenimonas soli</name>
    <dbReference type="NCBI Taxonomy" id="2269504"/>
    <lineage>
        <taxon>Bacteria</taxon>
        <taxon>Pseudomonadati</taxon>
        <taxon>Pseudomonadota</taxon>
        <taxon>Gammaproteobacteria</taxon>
        <taxon>Lysobacterales</taxon>
        <taxon>Lysobacteraceae</taxon>
        <taxon>Arenimonas</taxon>
    </lineage>
</organism>
<keyword evidence="3" id="KW-1185">Reference proteome</keyword>
<dbReference type="Proteomes" id="UP000623419">
    <property type="component" value="Unassembled WGS sequence"/>
</dbReference>
<dbReference type="InterPro" id="IPR012902">
    <property type="entry name" value="N_methyl_site"/>
</dbReference>
<comment type="caution">
    <text evidence="2">The sequence shown here is derived from an EMBL/GenBank/DDBJ whole genome shotgun (WGS) entry which is preliminary data.</text>
</comment>
<dbReference type="InterPro" id="IPR013362">
    <property type="entry name" value="Pilus_4_PilV"/>
</dbReference>
<gene>
    <name evidence="2" type="primary">pilV</name>
    <name evidence="2" type="ORF">GCM10011521_03770</name>
</gene>
<dbReference type="NCBIfam" id="TIGR02532">
    <property type="entry name" value="IV_pilin_GFxxxE"/>
    <property type="match status" value="1"/>
</dbReference>
<dbReference type="Pfam" id="PF07963">
    <property type="entry name" value="N_methyl"/>
    <property type="match status" value="1"/>
</dbReference>
<name>A0ABQ1HBT8_9GAMM</name>
<sequence length="150" mass="15720">MNRMRPPRAPRRQSGLSLIEVLIAVLIMAVGLLGIAALQAVTLRNSQSALDRTQATVLSYAILDAMRANATAARANSYNVGMTCTIPAAGATLVSHDHNTWISSLKATMGDSACGSIACASNVCTVTIRWNDSRASGGDANETLTTTSRI</sequence>
<keyword evidence="1" id="KW-0812">Transmembrane</keyword>
<keyword evidence="1" id="KW-1133">Transmembrane helix</keyword>
<evidence type="ECO:0000313" key="2">
    <source>
        <dbReference type="EMBL" id="GGA68812.1"/>
    </source>
</evidence>
<feature type="transmembrane region" description="Helical" evidence="1">
    <location>
        <begin position="21"/>
        <end position="41"/>
    </location>
</feature>
<evidence type="ECO:0000313" key="3">
    <source>
        <dbReference type="Proteomes" id="UP000623419"/>
    </source>
</evidence>
<reference evidence="3" key="1">
    <citation type="journal article" date="2019" name="Int. J. Syst. Evol. Microbiol.">
        <title>The Global Catalogue of Microorganisms (GCM) 10K type strain sequencing project: providing services to taxonomists for standard genome sequencing and annotation.</title>
        <authorList>
            <consortium name="The Broad Institute Genomics Platform"/>
            <consortium name="The Broad Institute Genome Sequencing Center for Infectious Disease"/>
            <person name="Wu L."/>
            <person name="Ma J."/>
        </authorList>
    </citation>
    <scope>NUCLEOTIDE SEQUENCE [LARGE SCALE GENOMIC DNA]</scope>
    <source>
        <strain evidence="3">CGMCC 1.15905</strain>
    </source>
</reference>
<proteinExistence type="predicted"/>
<keyword evidence="1" id="KW-0472">Membrane</keyword>
<dbReference type="RefSeq" id="WP_308423880.1">
    <property type="nucleotide sequence ID" value="NZ_BMKC01000001.1"/>
</dbReference>
<accession>A0ABQ1HBT8</accession>
<dbReference type="EMBL" id="BMKC01000001">
    <property type="protein sequence ID" value="GGA68812.1"/>
    <property type="molecule type" value="Genomic_DNA"/>
</dbReference>
<dbReference type="NCBIfam" id="TIGR02523">
    <property type="entry name" value="type_IV_pilV"/>
    <property type="match status" value="1"/>
</dbReference>